<keyword evidence="1" id="KW-0175">Coiled coil</keyword>
<sequence length="148" mass="16409">MEGFEANSIILRLRHLRENLEDLDRNFGRLAVNAQVAEKNQRADLNTVQTAIRSSLMASTALWNGLRESIQKASYSGMTNELRKHDPKHALRVQGSRPVASASSTDCTRPSLDSGEMATIGSQEVQALDDSSQPGTFEVKEERLVLNR</sequence>
<organism evidence="3">
    <name type="scientific">Sesamum latifolium</name>
    <dbReference type="NCBI Taxonomy" id="2727402"/>
    <lineage>
        <taxon>Eukaryota</taxon>
        <taxon>Viridiplantae</taxon>
        <taxon>Streptophyta</taxon>
        <taxon>Embryophyta</taxon>
        <taxon>Tracheophyta</taxon>
        <taxon>Spermatophyta</taxon>
        <taxon>Magnoliopsida</taxon>
        <taxon>eudicotyledons</taxon>
        <taxon>Gunneridae</taxon>
        <taxon>Pentapetalae</taxon>
        <taxon>asterids</taxon>
        <taxon>lamiids</taxon>
        <taxon>Lamiales</taxon>
        <taxon>Pedaliaceae</taxon>
        <taxon>Sesamum</taxon>
    </lineage>
</organism>
<name>A0AAW2XQU8_9LAMI</name>
<evidence type="ECO:0000256" key="1">
    <source>
        <dbReference type="SAM" id="Coils"/>
    </source>
</evidence>
<feature type="compositionally biased region" description="Polar residues" evidence="2">
    <location>
        <begin position="126"/>
        <end position="135"/>
    </location>
</feature>
<accession>A0AAW2XQU8</accession>
<reference evidence="3" key="2">
    <citation type="journal article" date="2024" name="Plant">
        <title>Genomic evolution and insights into agronomic trait innovations of Sesamum species.</title>
        <authorList>
            <person name="Miao H."/>
            <person name="Wang L."/>
            <person name="Qu L."/>
            <person name="Liu H."/>
            <person name="Sun Y."/>
            <person name="Le M."/>
            <person name="Wang Q."/>
            <person name="Wei S."/>
            <person name="Zheng Y."/>
            <person name="Lin W."/>
            <person name="Duan Y."/>
            <person name="Cao H."/>
            <person name="Xiong S."/>
            <person name="Wang X."/>
            <person name="Wei L."/>
            <person name="Li C."/>
            <person name="Ma Q."/>
            <person name="Ju M."/>
            <person name="Zhao R."/>
            <person name="Li G."/>
            <person name="Mu C."/>
            <person name="Tian Q."/>
            <person name="Mei H."/>
            <person name="Zhang T."/>
            <person name="Gao T."/>
            <person name="Zhang H."/>
        </authorList>
    </citation>
    <scope>NUCLEOTIDE SEQUENCE</scope>
    <source>
        <strain evidence="3">KEN1</strain>
    </source>
</reference>
<feature type="region of interest" description="Disordered" evidence="2">
    <location>
        <begin position="126"/>
        <end position="148"/>
    </location>
</feature>
<dbReference type="AlphaFoldDB" id="A0AAW2XQU8"/>
<feature type="coiled-coil region" evidence="1">
    <location>
        <begin position="6"/>
        <end position="33"/>
    </location>
</feature>
<comment type="caution">
    <text evidence="3">The sequence shown here is derived from an EMBL/GenBank/DDBJ whole genome shotgun (WGS) entry which is preliminary data.</text>
</comment>
<protein>
    <submittedName>
        <fullName evidence="3">Uncharacterized protein</fullName>
    </submittedName>
</protein>
<evidence type="ECO:0000256" key="2">
    <source>
        <dbReference type="SAM" id="MobiDB-lite"/>
    </source>
</evidence>
<proteinExistence type="predicted"/>
<gene>
    <name evidence="3" type="ORF">Slati_0948800</name>
</gene>
<evidence type="ECO:0000313" key="3">
    <source>
        <dbReference type="EMBL" id="KAL0456096.1"/>
    </source>
</evidence>
<dbReference type="EMBL" id="JACGWN010000003">
    <property type="protein sequence ID" value="KAL0456096.1"/>
    <property type="molecule type" value="Genomic_DNA"/>
</dbReference>
<reference evidence="3" key="1">
    <citation type="submission" date="2020-06" db="EMBL/GenBank/DDBJ databases">
        <authorList>
            <person name="Li T."/>
            <person name="Hu X."/>
            <person name="Zhang T."/>
            <person name="Song X."/>
            <person name="Zhang H."/>
            <person name="Dai N."/>
            <person name="Sheng W."/>
            <person name="Hou X."/>
            <person name="Wei L."/>
        </authorList>
    </citation>
    <scope>NUCLEOTIDE SEQUENCE</scope>
    <source>
        <strain evidence="3">KEN1</strain>
        <tissue evidence="3">Leaf</tissue>
    </source>
</reference>
<feature type="compositionally biased region" description="Basic and acidic residues" evidence="2">
    <location>
        <begin position="138"/>
        <end position="148"/>
    </location>
</feature>